<feature type="domain" description="Clp1 P-loop" evidence="6">
    <location>
        <begin position="36"/>
        <end position="138"/>
    </location>
</feature>
<dbReference type="PANTHER" id="PTHR12755:SF3">
    <property type="entry name" value="POLYNUCLEOTIDE 5'-HYDROXYL-KINASE NOL9"/>
    <property type="match status" value="1"/>
</dbReference>
<accession>A0A7G2HKN5</accession>
<comment type="similarity">
    <text evidence="1">Belongs to the Clp1 family. NOL9/GRC3 subfamily.</text>
</comment>
<dbReference type="GO" id="GO:0005524">
    <property type="term" value="F:ATP binding"/>
    <property type="evidence" value="ECO:0007669"/>
    <property type="project" value="UniProtKB-KW"/>
</dbReference>
<protein>
    <recommendedName>
        <fullName evidence="6">Clp1 P-loop domain-containing protein</fullName>
    </recommendedName>
</protein>
<keyword evidence="5" id="KW-0067">ATP-binding</keyword>
<gene>
    <name evidence="7" type="ORF">1MB.86</name>
</gene>
<evidence type="ECO:0000313" key="8">
    <source>
        <dbReference type="Proteomes" id="UP000242991"/>
    </source>
</evidence>
<organism evidence="7 8">
    <name type="scientific">Cryptosporidium parvum</name>
    <dbReference type="NCBI Taxonomy" id="5807"/>
    <lineage>
        <taxon>Eukaryota</taxon>
        <taxon>Sar</taxon>
        <taxon>Alveolata</taxon>
        <taxon>Apicomplexa</taxon>
        <taxon>Conoidasida</taxon>
        <taxon>Coccidia</taxon>
        <taxon>Eucoccidiorida</taxon>
        <taxon>Eimeriorina</taxon>
        <taxon>Cryptosporidiidae</taxon>
        <taxon>Cryptosporidium</taxon>
    </lineage>
</organism>
<evidence type="ECO:0000256" key="2">
    <source>
        <dbReference type="ARBA" id="ARBA00022679"/>
    </source>
</evidence>
<evidence type="ECO:0000313" key="7">
    <source>
        <dbReference type="EMBL" id="CAD98670.1"/>
    </source>
</evidence>
<dbReference type="GO" id="GO:0006396">
    <property type="term" value="P:RNA processing"/>
    <property type="evidence" value="ECO:0007669"/>
    <property type="project" value="InterPro"/>
</dbReference>
<dbReference type="AlphaFoldDB" id="A0A7G2HKN5"/>
<reference evidence="7 8" key="1">
    <citation type="journal article" date="2003" name="Genome Res.">
        <title>Integrated mapping, chromosomal sequencing and sequence analysis of Cryptosporidium parvum.</title>
        <authorList>
            <person name="Bankier A.T."/>
            <person name="Spriggs H.F."/>
            <person name="Fartmann B."/>
            <person name="Konfortov B.A."/>
            <person name="Madera M."/>
            <person name="Vogel C."/>
            <person name="Teichmann S.A."/>
            <person name="Ivens A."/>
            <person name="Dear P.H."/>
        </authorList>
    </citation>
    <scope>NUCLEOTIDE SEQUENCE [LARGE SCALE GENOMIC DNA]</scope>
    <source>
        <strain evidence="7 8">Iowa</strain>
    </source>
</reference>
<dbReference type="PANTHER" id="PTHR12755">
    <property type="entry name" value="CLEAVAGE/POLYADENYLATION FACTOR IA SUBUNIT CLP1P"/>
    <property type="match status" value="1"/>
</dbReference>
<feature type="non-terminal residue" evidence="7">
    <location>
        <position position="145"/>
    </location>
</feature>
<dbReference type="SUPFAM" id="SSF52540">
    <property type="entry name" value="P-loop containing nucleoside triphosphate hydrolases"/>
    <property type="match status" value="1"/>
</dbReference>
<dbReference type="Gene3D" id="3.40.50.300">
    <property type="entry name" value="P-loop containing nucleotide triphosphate hydrolases"/>
    <property type="match status" value="1"/>
</dbReference>
<dbReference type="EMBL" id="BX538350">
    <property type="protein sequence ID" value="CAD98670.1"/>
    <property type="molecule type" value="Genomic_DNA"/>
</dbReference>
<dbReference type="InterPro" id="IPR032319">
    <property type="entry name" value="CLP1_P"/>
</dbReference>
<dbReference type="InterPro" id="IPR045116">
    <property type="entry name" value="Clp1/Grc3"/>
</dbReference>
<evidence type="ECO:0000259" key="6">
    <source>
        <dbReference type="Pfam" id="PF16575"/>
    </source>
</evidence>
<dbReference type="Pfam" id="PF16575">
    <property type="entry name" value="CLP1_P"/>
    <property type="match status" value="1"/>
</dbReference>
<sequence>MDKDFDYPLDWREFLNRILQESSKCRSKITSVLLIGPKNSGKTTFCLKIAKEFLNNKSYLNNNIYILDCDLGQPLVSPMSCVKLVKWDIEDICIGNSKNINISPEVMFYIGGNSPITHPLRYIKGLKQCFEYIKSIEEDNIILIL</sequence>
<proteinExistence type="inferred from homology"/>
<evidence type="ECO:0000256" key="3">
    <source>
        <dbReference type="ARBA" id="ARBA00022741"/>
    </source>
</evidence>
<evidence type="ECO:0000256" key="5">
    <source>
        <dbReference type="ARBA" id="ARBA00022840"/>
    </source>
</evidence>
<dbReference type="VEuPathDB" id="CryptoDB:CPATCC_0012710"/>
<keyword evidence="3" id="KW-0547">Nucleotide-binding</keyword>
<evidence type="ECO:0000256" key="1">
    <source>
        <dbReference type="ARBA" id="ARBA00011003"/>
    </source>
</evidence>
<keyword evidence="4" id="KW-0418">Kinase</keyword>
<dbReference type="GO" id="GO:0051731">
    <property type="term" value="F:polynucleotide 5'-hydroxyl-kinase activity"/>
    <property type="evidence" value="ECO:0007669"/>
    <property type="project" value="InterPro"/>
</dbReference>
<keyword evidence="2" id="KW-0808">Transferase</keyword>
<name>A0A7G2HKN5_CRYPV</name>
<dbReference type="InterPro" id="IPR027417">
    <property type="entry name" value="P-loop_NTPase"/>
</dbReference>
<dbReference type="Proteomes" id="UP000242991">
    <property type="component" value="Chromosome 6"/>
</dbReference>
<evidence type="ECO:0000256" key="4">
    <source>
        <dbReference type="ARBA" id="ARBA00022777"/>
    </source>
</evidence>